<dbReference type="EC" id="3.1.1.3" evidence="1"/>
<dbReference type="Proteomes" id="UP000268321">
    <property type="component" value="Unassembled WGS sequence"/>
</dbReference>
<dbReference type="InterPro" id="IPR051299">
    <property type="entry name" value="AB_hydrolase_lip/est"/>
</dbReference>
<dbReference type="SUPFAM" id="SSF53474">
    <property type="entry name" value="alpha/beta-Hydrolases"/>
    <property type="match status" value="1"/>
</dbReference>
<evidence type="ECO:0000256" key="4">
    <source>
        <dbReference type="SAM" id="SignalP"/>
    </source>
</evidence>
<sequence>MTICHILALLTVVCSAIPQPQSHAQIHLLLRPESTLVCRIPDSDYRNLFRYLHLIDIAYCVGGFSRISPPFDCPLDCAELFPHLTLVHQWCCTDSVCGYMASTDEPLFPANDTPNVAAQPLAYHTKLPRISALPRTVVVALRGTRSLADTLADLNIDMTPYVSAGGSVPPCGDLCKVHAGFHASYRAVVDVVEPFLETELQKGGPHTNVVVVGHSLGGAVALLVALHCLALGVENTRVVTMGQPLVGNRPFAEWADYVLGSELPVGHCRRRWTRVVHKNDIVATVPRGAFLHHYVQFHNQVYVNTSAADYVPALKDVIDCRTRDNPRCIAGDVLRAGMAEYLLVHNTYFRHLGLCGARARVGQSI</sequence>
<dbReference type="GO" id="GO:0004806">
    <property type="term" value="F:triacylglycerol lipase activity"/>
    <property type="evidence" value="ECO:0007669"/>
    <property type="project" value="UniProtKB-EC"/>
</dbReference>
<feature type="domain" description="Fungal lipase-type" evidence="5">
    <location>
        <begin position="138"/>
        <end position="287"/>
    </location>
</feature>
<dbReference type="PANTHER" id="PTHR46640:SF1">
    <property type="entry name" value="FUNGAL LIPASE-LIKE DOMAIN-CONTAINING PROTEIN-RELATED"/>
    <property type="match status" value="1"/>
</dbReference>
<dbReference type="InterPro" id="IPR002921">
    <property type="entry name" value="Fungal_lipase-type"/>
</dbReference>
<evidence type="ECO:0000256" key="2">
    <source>
        <dbReference type="ARBA" id="ARBA00022729"/>
    </source>
</evidence>
<feature type="signal peptide" evidence="4">
    <location>
        <begin position="1"/>
        <end position="16"/>
    </location>
</feature>
<evidence type="ECO:0000259" key="5">
    <source>
        <dbReference type="Pfam" id="PF01764"/>
    </source>
</evidence>
<protein>
    <recommendedName>
        <fullName evidence="1">triacylglycerol lipase</fullName>
        <ecNumber evidence="1">3.1.1.3</ecNumber>
    </recommendedName>
</protein>
<dbReference type="AlphaFoldDB" id="A0A4P9ZCY3"/>
<keyword evidence="2 4" id="KW-0732">Signal</keyword>
<keyword evidence="7" id="KW-1185">Reference proteome</keyword>
<dbReference type="Gene3D" id="3.40.50.1820">
    <property type="entry name" value="alpha/beta hydrolase"/>
    <property type="match status" value="1"/>
</dbReference>
<gene>
    <name evidence="6" type="ORF">METBISCDRAFT_15575</name>
</gene>
<dbReference type="OrthoDB" id="438440at2759"/>
<organism evidence="6 7">
    <name type="scientific">Metschnikowia bicuspidata</name>
    <dbReference type="NCBI Taxonomy" id="27322"/>
    <lineage>
        <taxon>Eukaryota</taxon>
        <taxon>Fungi</taxon>
        <taxon>Dikarya</taxon>
        <taxon>Ascomycota</taxon>
        <taxon>Saccharomycotina</taxon>
        <taxon>Pichiomycetes</taxon>
        <taxon>Metschnikowiaceae</taxon>
        <taxon>Metschnikowia</taxon>
    </lineage>
</organism>
<evidence type="ECO:0000256" key="1">
    <source>
        <dbReference type="ARBA" id="ARBA00013279"/>
    </source>
</evidence>
<reference evidence="7" key="1">
    <citation type="journal article" date="2018" name="Nat. Microbiol.">
        <title>Leveraging single-cell genomics to expand the fungal tree of life.</title>
        <authorList>
            <person name="Ahrendt S.R."/>
            <person name="Quandt C.A."/>
            <person name="Ciobanu D."/>
            <person name="Clum A."/>
            <person name="Salamov A."/>
            <person name="Andreopoulos B."/>
            <person name="Cheng J.F."/>
            <person name="Woyke T."/>
            <person name="Pelin A."/>
            <person name="Henrissat B."/>
            <person name="Reynolds N.K."/>
            <person name="Benny G.L."/>
            <person name="Smith M.E."/>
            <person name="James T.Y."/>
            <person name="Grigoriev I.V."/>
        </authorList>
    </citation>
    <scope>NUCLEOTIDE SEQUENCE [LARGE SCALE GENOMIC DNA]</scope>
    <source>
        <strain evidence="7">Baker2002</strain>
    </source>
</reference>
<dbReference type="PANTHER" id="PTHR46640">
    <property type="entry name" value="TRIACYLGLYCEROL LIPASE, PUTATIVE (AFU_ORTHOLOGUE AFUA_6G06510)-RELATED"/>
    <property type="match status" value="1"/>
</dbReference>
<name>A0A4P9ZCY3_9ASCO</name>
<dbReference type="Pfam" id="PF01764">
    <property type="entry name" value="Lipase_3"/>
    <property type="match status" value="1"/>
</dbReference>
<dbReference type="CDD" id="cd00519">
    <property type="entry name" value="Lipase_3"/>
    <property type="match status" value="1"/>
</dbReference>
<dbReference type="EMBL" id="ML004452">
    <property type="protein sequence ID" value="RKP30787.1"/>
    <property type="molecule type" value="Genomic_DNA"/>
</dbReference>
<proteinExistence type="predicted"/>
<feature type="chain" id="PRO_5020591871" description="triacylglycerol lipase" evidence="4">
    <location>
        <begin position="17"/>
        <end position="365"/>
    </location>
</feature>
<dbReference type="GO" id="GO:0006629">
    <property type="term" value="P:lipid metabolic process"/>
    <property type="evidence" value="ECO:0007669"/>
    <property type="project" value="InterPro"/>
</dbReference>
<accession>A0A4P9ZCY3</accession>
<evidence type="ECO:0000313" key="6">
    <source>
        <dbReference type="EMBL" id="RKP30787.1"/>
    </source>
</evidence>
<evidence type="ECO:0000313" key="7">
    <source>
        <dbReference type="Proteomes" id="UP000268321"/>
    </source>
</evidence>
<dbReference type="InterPro" id="IPR029058">
    <property type="entry name" value="AB_hydrolase_fold"/>
</dbReference>
<keyword evidence="3 6" id="KW-0378">Hydrolase</keyword>
<evidence type="ECO:0000256" key="3">
    <source>
        <dbReference type="ARBA" id="ARBA00022801"/>
    </source>
</evidence>